<gene>
    <name evidence="2" type="ORF">KDAU_69980</name>
</gene>
<dbReference type="Proteomes" id="UP000287224">
    <property type="component" value="Unassembled WGS sequence"/>
</dbReference>
<keyword evidence="1" id="KW-0175">Coiled coil</keyword>
<evidence type="ECO:0000256" key="1">
    <source>
        <dbReference type="SAM" id="Coils"/>
    </source>
</evidence>
<sequence length="100" mass="12115">MLFHEPDDIEPFATQRQAPLQELDREARLFKQQRYQLEKQRALLDLERKELEQRLSELDISYALIDALWKQLDIREAMLATEYETVYRTGKRPGHYIQHQ</sequence>
<reference evidence="3" key="1">
    <citation type="submission" date="2018-12" db="EMBL/GenBank/DDBJ databases">
        <title>Tengunoibacter tsumagoiensis gen. nov., sp. nov., Dictyobacter kobayashii sp. nov., D. alpinus sp. nov., and D. joshuensis sp. nov. and description of Dictyobacteraceae fam. nov. within the order Ktedonobacterales isolated from Tengu-no-mugimeshi.</title>
        <authorList>
            <person name="Wang C.M."/>
            <person name="Zheng Y."/>
            <person name="Sakai Y."/>
            <person name="Toyoda A."/>
            <person name="Minakuchi Y."/>
            <person name="Abe K."/>
            <person name="Yokota A."/>
            <person name="Yabe S."/>
        </authorList>
    </citation>
    <scope>NUCLEOTIDE SEQUENCE [LARGE SCALE GENOMIC DNA]</scope>
    <source>
        <strain evidence="3">S-27</strain>
    </source>
</reference>
<comment type="caution">
    <text evidence="2">The sequence shown here is derived from an EMBL/GenBank/DDBJ whole genome shotgun (WGS) entry which is preliminary data.</text>
</comment>
<dbReference type="EMBL" id="BIFQ01000002">
    <property type="protein sequence ID" value="GCE09669.1"/>
    <property type="molecule type" value="Genomic_DNA"/>
</dbReference>
<protein>
    <submittedName>
        <fullName evidence="2">Uncharacterized protein</fullName>
    </submittedName>
</protein>
<proteinExistence type="predicted"/>
<keyword evidence="3" id="KW-1185">Reference proteome</keyword>
<evidence type="ECO:0000313" key="3">
    <source>
        <dbReference type="Proteomes" id="UP000287224"/>
    </source>
</evidence>
<organism evidence="2 3">
    <name type="scientific">Dictyobacter aurantiacus</name>
    <dbReference type="NCBI Taxonomy" id="1936993"/>
    <lineage>
        <taxon>Bacteria</taxon>
        <taxon>Bacillati</taxon>
        <taxon>Chloroflexota</taxon>
        <taxon>Ktedonobacteria</taxon>
        <taxon>Ktedonobacterales</taxon>
        <taxon>Dictyobacteraceae</taxon>
        <taxon>Dictyobacter</taxon>
    </lineage>
</organism>
<feature type="coiled-coil region" evidence="1">
    <location>
        <begin position="20"/>
        <end position="61"/>
    </location>
</feature>
<evidence type="ECO:0000313" key="2">
    <source>
        <dbReference type="EMBL" id="GCE09669.1"/>
    </source>
</evidence>
<dbReference type="OrthoDB" id="162987at2"/>
<name>A0A401ZS02_9CHLR</name>
<dbReference type="AlphaFoldDB" id="A0A401ZS02"/>
<accession>A0A401ZS02</accession>
<dbReference type="RefSeq" id="WP_126602306.1">
    <property type="nucleotide sequence ID" value="NZ_BIFQ01000002.1"/>
</dbReference>